<dbReference type="eggNOG" id="COG2006">
    <property type="taxonomic scope" value="Bacteria"/>
</dbReference>
<evidence type="ECO:0000259" key="1">
    <source>
        <dbReference type="Pfam" id="PF04015"/>
    </source>
</evidence>
<dbReference type="AlphaFoldDB" id="D6Z2G8"/>
<dbReference type="RefSeq" id="WP_013163272.1">
    <property type="nucleotide sequence ID" value="NC_014216.1"/>
</dbReference>
<name>D6Z2G8_DESAT</name>
<evidence type="ECO:0000313" key="3">
    <source>
        <dbReference type="Proteomes" id="UP000001508"/>
    </source>
</evidence>
<feature type="domain" description="DUF362" evidence="1">
    <location>
        <begin position="45"/>
        <end position="248"/>
    </location>
</feature>
<reference evidence="3" key="1">
    <citation type="submission" date="2010-02" db="EMBL/GenBank/DDBJ databases">
        <title>Complete sequence of Desulfurivibrio alkaliphilus AHT2.</title>
        <authorList>
            <consortium name="US DOE Joint Genome Institute"/>
            <person name="Pitluck S."/>
            <person name="Chertkov O."/>
            <person name="Detter J.C."/>
            <person name="Han C."/>
            <person name="Tapia R."/>
            <person name="Larimer F."/>
            <person name="Land M."/>
            <person name="Hauser L."/>
            <person name="Kyrpides N."/>
            <person name="Mikhailova N."/>
            <person name="Sorokin D.Y."/>
            <person name="Muyzer G."/>
            <person name="Woyke T."/>
        </authorList>
    </citation>
    <scope>NUCLEOTIDE SEQUENCE [LARGE SCALE GENOMIC DNA]</scope>
    <source>
        <strain evidence="3">DSM 19089 / UNIQEM U267 / AHT2</strain>
    </source>
</reference>
<protein>
    <recommendedName>
        <fullName evidence="1">DUF362 domain-containing protein</fullName>
    </recommendedName>
</protein>
<dbReference type="KEGG" id="dak:DaAHT2_1045"/>
<dbReference type="EMBL" id="CP001940">
    <property type="protein sequence ID" value="ADH85743.1"/>
    <property type="molecule type" value="Genomic_DNA"/>
</dbReference>
<accession>D6Z2G8</accession>
<dbReference type="Proteomes" id="UP000001508">
    <property type="component" value="Chromosome"/>
</dbReference>
<dbReference type="OrthoDB" id="9785671at2"/>
<dbReference type="Pfam" id="PF04015">
    <property type="entry name" value="DUF362"/>
    <property type="match status" value="1"/>
</dbReference>
<dbReference type="InterPro" id="IPR007160">
    <property type="entry name" value="DUF362"/>
</dbReference>
<gene>
    <name evidence="2" type="ordered locus">DaAHT2_1045</name>
</gene>
<dbReference type="InParanoid" id="D6Z2G8"/>
<sequence length="279" mass="30171">MPHQNKPETAGTVYICRHQGDWAEEVSRLLAQTGLAAVVGGQQRIVVKPNLVEAAEPPITTPVELTAAVLDFLQTAAPQAEIIVAEGCGSKTYDTGHCFARLGYLDLARAKGVELVDLNDQPSIRLTRSDCRRWPEMHLPALLFDAFLVSLPVLKVHTLAKATLTLKNMMGAAPPRHYQQGGHWKKAAFHHDIQAAVADLNRYRSPDFTLLDATVGLAQSHLGGPPCDPPPGLLAASFDPVALDAYGAGLLGLNWREVEHICQLHGELGQAEPLRVVEA</sequence>
<keyword evidence="3" id="KW-1185">Reference proteome</keyword>
<evidence type="ECO:0000313" key="2">
    <source>
        <dbReference type="EMBL" id="ADH85743.1"/>
    </source>
</evidence>
<organism evidence="2 3">
    <name type="scientific">Desulfurivibrio alkaliphilus (strain DSM 19089 / UNIQEM U267 / AHT2)</name>
    <dbReference type="NCBI Taxonomy" id="589865"/>
    <lineage>
        <taxon>Bacteria</taxon>
        <taxon>Pseudomonadati</taxon>
        <taxon>Thermodesulfobacteriota</taxon>
        <taxon>Desulfobulbia</taxon>
        <taxon>Desulfobulbales</taxon>
        <taxon>Desulfobulbaceae</taxon>
        <taxon>Desulfurivibrio</taxon>
    </lineage>
</organism>
<dbReference type="STRING" id="589865.DaAHT2_1045"/>
<proteinExistence type="predicted"/>
<dbReference type="HOGENOM" id="CLU_1105734_0_0_7"/>